<evidence type="ECO:0000313" key="2">
    <source>
        <dbReference type="Proteomes" id="UP001374535"/>
    </source>
</evidence>
<protein>
    <submittedName>
        <fullName evidence="1">Uncharacterized protein</fullName>
    </submittedName>
</protein>
<reference evidence="1 2" key="1">
    <citation type="journal article" date="2023" name="Life. Sci Alliance">
        <title>Evolutionary insights into 3D genome organization and epigenetic landscape of Vigna mungo.</title>
        <authorList>
            <person name="Junaid A."/>
            <person name="Singh B."/>
            <person name="Bhatia S."/>
        </authorList>
    </citation>
    <scope>NUCLEOTIDE SEQUENCE [LARGE SCALE GENOMIC DNA]</scope>
    <source>
        <strain evidence="1">Urdbean</strain>
    </source>
</reference>
<feature type="non-terminal residue" evidence="1">
    <location>
        <position position="102"/>
    </location>
</feature>
<proteinExistence type="predicted"/>
<gene>
    <name evidence="1" type="ORF">V8G54_005641</name>
</gene>
<sequence length="102" mass="11692">RGLHRYFFSLPVSSKLSVFFCGSSFFSFSPLSATSRFSESLSVNHLSFKLRFLGLSFNSPRSKLRSISRKPGVFRNEIQVLLSKFACKILIPSPIFFFFFAF</sequence>
<accession>A0AAQ3S791</accession>
<evidence type="ECO:0000313" key="1">
    <source>
        <dbReference type="EMBL" id="WVZ18319.1"/>
    </source>
</evidence>
<feature type="non-terminal residue" evidence="1">
    <location>
        <position position="1"/>
    </location>
</feature>
<organism evidence="1 2">
    <name type="scientific">Vigna mungo</name>
    <name type="common">Black gram</name>
    <name type="synonym">Phaseolus mungo</name>
    <dbReference type="NCBI Taxonomy" id="3915"/>
    <lineage>
        <taxon>Eukaryota</taxon>
        <taxon>Viridiplantae</taxon>
        <taxon>Streptophyta</taxon>
        <taxon>Embryophyta</taxon>
        <taxon>Tracheophyta</taxon>
        <taxon>Spermatophyta</taxon>
        <taxon>Magnoliopsida</taxon>
        <taxon>eudicotyledons</taxon>
        <taxon>Gunneridae</taxon>
        <taxon>Pentapetalae</taxon>
        <taxon>rosids</taxon>
        <taxon>fabids</taxon>
        <taxon>Fabales</taxon>
        <taxon>Fabaceae</taxon>
        <taxon>Papilionoideae</taxon>
        <taxon>50 kb inversion clade</taxon>
        <taxon>NPAAA clade</taxon>
        <taxon>indigoferoid/millettioid clade</taxon>
        <taxon>Phaseoleae</taxon>
        <taxon>Vigna</taxon>
    </lineage>
</organism>
<dbReference type="AlphaFoldDB" id="A0AAQ3S791"/>
<dbReference type="Proteomes" id="UP001374535">
    <property type="component" value="Chromosome 2"/>
</dbReference>
<keyword evidence="2" id="KW-1185">Reference proteome</keyword>
<name>A0AAQ3S791_VIGMU</name>
<dbReference type="EMBL" id="CP144699">
    <property type="protein sequence ID" value="WVZ18319.1"/>
    <property type="molecule type" value="Genomic_DNA"/>
</dbReference>